<protein>
    <submittedName>
        <fullName evidence="5">Alpha/beta hydrolase fold-3 domain containing protein</fullName>
    </submittedName>
</protein>
<dbReference type="PANTHER" id="PTHR48081:SF8">
    <property type="entry name" value="ALPHA_BETA HYDROLASE FOLD-3 DOMAIN-CONTAINING PROTEIN-RELATED"/>
    <property type="match status" value="1"/>
</dbReference>
<dbReference type="PANTHER" id="PTHR48081">
    <property type="entry name" value="AB HYDROLASE SUPERFAMILY PROTEIN C4A8.06C"/>
    <property type="match status" value="1"/>
</dbReference>
<dbReference type="InterPro" id="IPR050300">
    <property type="entry name" value="GDXG_lipolytic_enzyme"/>
</dbReference>
<feature type="domain" description="Alpha/beta hydrolase fold-3" evidence="4">
    <location>
        <begin position="157"/>
        <end position="376"/>
    </location>
</feature>
<dbReference type="STRING" id="183478.A0A364N8N6"/>
<accession>A0A364N8N6</accession>
<comment type="caution">
    <text evidence="5">The sequence shown here is derived from an EMBL/GenBank/DDBJ whole genome shotgun (WGS) entry which is preliminary data.</text>
</comment>
<evidence type="ECO:0000256" key="3">
    <source>
        <dbReference type="PROSITE-ProRule" id="PRU10038"/>
    </source>
</evidence>
<reference evidence="6" key="1">
    <citation type="submission" date="2018-05" db="EMBL/GenBank/DDBJ databases">
        <title>Draft genome sequence of Stemphylium lycopersici strain CIDEFI 213.</title>
        <authorList>
            <person name="Medina R."/>
            <person name="Franco M.E.E."/>
            <person name="Lucentini C.G."/>
            <person name="Saparrat M.C.N."/>
            <person name="Balatti P.A."/>
        </authorList>
    </citation>
    <scope>NUCLEOTIDE SEQUENCE [LARGE SCALE GENOMIC DNA]</scope>
    <source>
        <strain evidence="6">CIDEFI 213</strain>
    </source>
</reference>
<keyword evidence="6" id="KW-1185">Reference proteome</keyword>
<evidence type="ECO:0000313" key="6">
    <source>
        <dbReference type="Proteomes" id="UP000249619"/>
    </source>
</evidence>
<evidence type="ECO:0000256" key="2">
    <source>
        <dbReference type="ARBA" id="ARBA00022801"/>
    </source>
</evidence>
<dbReference type="InterPro" id="IPR029058">
    <property type="entry name" value="AB_hydrolase_fold"/>
</dbReference>
<dbReference type="OrthoDB" id="2152029at2759"/>
<dbReference type="EMBL" id="QGDH01000033">
    <property type="protein sequence ID" value="RAR13620.1"/>
    <property type="molecule type" value="Genomic_DNA"/>
</dbReference>
<gene>
    <name evidence="5" type="ORF">DDE83_003078</name>
</gene>
<name>A0A364N8N6_STELY</name>
<dbReference type="Proteomes" id="UP000249619">
    <property type="component" value="Unassembled WGS sequence"/>
</dbReference>
<evidence type="ECO:0000259" key="4">
    <source>
        <dbReference type="Pfam" id="PF07859"/>
    </source>
</evidence>
<dbReference type="Pfam" id="PF07859">
    <property type="entry name" value="Abhydrolase_3"/>
    <property type="match status" value="1"/>
</dbReference>
<feature type="active site" evidence="3">
    <location>
        <position position="241"/>
    </location>
</feature>
<evidence type="ECO:0000313" key="5">
    <source>
        <dbReference type="EMBL" id="RAR13620.1"/>
    </source>
</evidence>
<evidence type="ECO:0000256" key="1">
    <source>
        <dbReference type="ARBA" id="ARBA00010515"/>
    </source>
</evidence>
<dbReference type="Gene3D" id="3.40.50.1820">
    <property type="entry name" value="alpha/beta hydrolase"/>
    <property type="match status" value="1"/>
</dbReference>
<dbReference type="InterPro" id="IPR013094">
    <property type="entry name" value="AB_hydrolase_3"/>
</dbReference>
<dbReference type="SUPFAM" id="SSF53474">
    <property type="entry name" value="alpha/beta-Hydrolases"/>
    <property type="match status" value="1"/>
</dbReference>
<dbReference type="InterPro" id="IPR033140">
    <property type="entry name" value="Lipase_GDXG_put_SER_AS"/>
</dbReference>
<dbReference type="PROSITE" id="PS01174">
    <property type="entry name" value="LIPASE_GDXG_SER"/>
    <property type="match status" value="1"/>
</dbReference>
<dbReference type="AlphaFoldDB" id="A0A364N8N6"/>
<proteinExistence type="inferred from homology"/>
<organism evidence="5 6">
    <name type="scientific">Stemphylium lycopersici</name>
    <name type="common">Tomato gray leaf spot disease fungus</name>
    <name type="synonym">Thyrospora lycopersici</name>
    <dbReference type="NCBI Taxonomy" id="183478"/>
    <lineage>
        <taxon>Eukaryota</taxon>
        <taxon>Fungi</taxon>
        <taxon>Dikarya</taxon>
        <taxon>Ascomycota</taxon>
        <taxon>Pezizomycotina</taxon>
        <taxon>Dothideomycetes</taxon>
        <taxon>Pleosporomycetidae</taxon>
        <taxon>Pleosporales</taxon>
        <taxon>Pleosporineae</taxon>
        <taxon>Pleosporaceae</taxon>
        <taxon>Stemphylium</taxon>
    </lineage>
</organism>
<dbReference type="GO" id="GO:0016787">
    <property type="term" value="F:hydrolase activity"/>
    <property type="evidence" value="ECO:0007669"/>
    <property type="project" value="UniProtKB-KW"/>
</dbReference>
<keyword evidence="2 5" id="KW-0378">Hydrolase</keyword>
<sequence length="406" mass="45125">MYSPGVEPIPFRKSSIALPKASHQPKRHAMVDFTQQPMKGIYALGALSFELTRLPLFLFAYLFGFARQHPSWTYRQAISVRLLFSGLYHVASLRIGPSLSLEPGAENERFVVIKPAKDDLYKGPLRSNRDVVPVEIGGTWYPAPLTAGSDKSNIKVIMHTHGGAFVHGDGRTAGSGYMAKMLLRHTPATHIFCPQYRLSTLPASRTSNPFPAALQDVLTSYLYLIHDLQISPKDIVLSGDSAGGNLTMALLRYMTEYGAEINLPTPTAALLWSPWINPADTSCSYVHDNRNYKTDYLSPPFTSWGTSAYAGLAGDKALVHPYISFKNNTFQTKVPLWVNTGAGEVLYNDIVEWTQRMQDVGNVVELDITEHVPHDTLLLGNILGFEKEAIQMAKEAGQWMKEHPLY</sequence>
<comment type="similarity">
    <text evidence="1">Belongs to the 'GDXG' lipolytic enzyme family.</text>
</comment>